<dbReference type="InterPro" id="IPR001036">
    <property type="entry name" value="Acrflvin-R"/>
</dbReference>
<evidence type="ECO:0000313" key="2">
    <source>
        <dbReference type="EMBL" id="TWI38287.1"/>
    </source>
</evidence>
<feature type="transmembrane region" description="Helical" evidence="1">
    <location>
        <begin position="427"/>
        <end position="451"/>
    </location>
</feature>
<dbReference type="Proteomes" id="UP000316225">
    <property type="component" value="Unassembled WGS sequence"/>
</dbReference>
<reference evidence="2 3" key="1">
    <citation type="journal article" date="2015" name="Stand. Genomic Sci.">
        <title>Genomic Encyclopedia of Bacterial and Archaeal Type Strains, Phase III: the genomes of soil and plant-associated and newly described type strains.</title>
        <authorList>
            <person name="Whitman W.B."/>
            <person name="Woyke T."/>
            <person name="Klenk H.P."/>
            <person name="Zhou Y."/>
            <person name="Lilburn T.G."/>
            <person name="Beck B.J."/>
            <person name="De Vos P."/>
            <person name="Vandamme P."/>
            <person name="Eisen J.A."/>
            <person name="Garrity G."/>
            <person name="Hugenholtz P."/>
            <person name="Kyrpides N.C."/>
        </authorList>
    </citation>
    <scope>NUCLEOTIDE SEQUENCE [LARGE SCALE GENOMIC DNA]</scope>
    <source>
        <strain evidence="2 3">CGMCC 1.5364</strain>
    </source>
</reference>
<dbReference type="Pfam" id="PF00873">
    <property type="entry name" value="ACR_tran"/>
    <property type="match status" value="1"/>
</dbReference>
<accession>A0A562P1D4</accession>
<keyword evidence="1" id="KW-0472">Membrane</keyword>
<feature type="transmembrane region" description="Helical" evidence="1">
    <location>
        <begin position="985"/>
        <end position="1009"/>
    </location>
</feature>
<dbReference type="PRINTS" id="PR00702">
    <property type="entry name" value="ACRIFLAVINRP"/>
</dbReference>
<name>A0A562P1D4_9RHOB</name>
<dbReference type="SUPFAM" id="SSF82866">
    <property type="entry name" value="Multidrug efflux transporter AcrB transmembrane domain"/>
    <property type="match status" value="2"/>
</dbReference>
<dbReference type="Gene3D" id="3.30.2090.10">
    <property type="entry name" value="Multidrug efflux transporter AcrB TolC docking domain, DN and DC subdomains"/>
    <property type="match status" value="2"/>
</dbReference>
<dbReference type="Gene3D" id="3.30.70.1430">
    <property type="entry name" value="Multidrug efflux transporter AcrB pore domain"/>
    <property type="match status" value="2"/>
</dbReference>
<feature type="transmembrane region" description="Helical" evidence="1">
    <location>
        <begin position="389"/>
        <end position="407"/>
    </location>
</feature>
<dbReference type="PANTHER" id="PTHR32063">
    <property type="match status" value="1"/>
</dbReference>
<evidence type="ECO:0000313" key="3">
    <source>
        <dbReference type="Proteomes" id="UP000316225"/>
    </source>
</evidence>
<feature type="transmembrane region" description="Helical" evidence="1">
    <location>
        <begin position="463"/>
        <end position="485"/>
    </location>
</feature>
<dbReference type="RefSeq" id="WP_145396055.1">
    <property type="nucleotide sequence ID" value="NZ_VLKU01000001.1"/>
</dbReference>
<keyword evidence="1" id="KW-0812">Transmembrane</keyword>
<dbReference type="AlphaFoldDB" id="A0A562P1D4"/>
<keyword evidence="3" id="KW-1185">Reference proteome</keyword>
<dbReference type="GO" id="GO:0042910">
    <property type="term" value="F:xenobiotic transmembrane transporter activity"/>
    <property type="evidence" value="ECO:0007669"/>
    <property type="project" value="TreeGrafter"/>
</dbReference>
<feature type="transmembrane region" description="Helical" evidence="1">
    <location>
        <begin position="338"/>
        <end position="354"/>
    </location>
</feature>
<keyword evidence="1" id="KW-1133">Transmembrane helix</keyword>
<feature type="transmembrane region" description="Helical" evidence="1">
    <location>
        <begin position="862"/>
        <end position="880"/>
    </location>
</feature>
<comment type="caution">
    <text evidence="2">The sequence shown here is derived from an EMBL/GenBank/DDBJ whole genome shotgun (WGS) entry which is preliminary data.</text>
</comment>
<dbReference type="GO" id="GO:0005886">
    <property type="term" value="C:plasma membrane"/>
    <property type="evidence" value="ECO:0007669"/>
    <property type="project" value="TreeGrafter"/>
</dbReference>
<sequence>MSSFNLSAWAVRHGALLGFFVVVLCLAGLDSYLRLGRSEDPDYAIKVVNVVATWPGASAQEMRDQVADPVEEKLQTIPYFDRIDTYATPGYVAMQVWVKDYTPPAEVPESFYQVRKKLLDMTGTLPAGVQGPAVDDEFGDVDSILLAMKGEGASFEDLENVADDLQIALQRHNEISKIRTYGKQERQIFVEYDDARLATLGVPPEAIAGALTDFSVMHNPGTLDNGQQRLRLSFAGAEGSVSVIRALPIVVGDTVLRLDDIATVRAGTQSPPRQMVRHDGEPSVVLGVVMAKGQNLSRIGGIVDQTLSETPVPAGIEITRIADQPKVVDHAILEFMRAFFKALLIVLAVCFLVLGWRTGIVVALSVPVVLAITFIAMRAMGIELHRVSLGALIIALGLLVDDAVIAIESMLRGIEAGKARLEAAAMAWTSTAFPMLTGTLVTVIGFMPVGFAPSSTGEYLQSMFWVIAIALIASWVVAVTVTPWLGTLILSPHHAPPGKGRMARIQERTNDALRRIVNWSVDHSRKAILTILALFVISGLGFVTVQKQFFPISERVELFVQLRLPQGSSINESLEAAVEVERFLKDDPDATSVATYVGQGPPRFWLALNPALPNPAYAELVVLARDLEARERLKTRLEAAISDGLAGAARGRVIRFSFGPPVAYPVEYRLSGPDPQELRRIGDEIRRTMAADPRLVDPHMNWNELAPGLQLQVEPDRMRLLGLTFAELSKRVGMAIEGHTVATLRQGDQSTGIVMRAEGAQHDDPGRLQDIIVATVDGRPVSLSQVGRVIVTQEEPIIWQRSREETLTVAADVIDGVQGPDASSAIWRQLAQIRADLPPGYRLVQGGAWEESMKANDSIAKIFPGALLLMMAVIMVQVQSASRLALVLMSAPLGMIGASLALNVAGAPFGFVALLGLLALSGMDVRNSVILVDQVDANLRRGMAVRAAIVEATILRARPVALTAAAAVLALIPLSRSLFWGPMALTIMGGLCLATFMTIVFLPALYAFWFRKSIRQQEAAPPTGTAVQTA</sequence>
<dbReference type="PANTHER" id="PTHR32063:SF18">
    <property type="entry name" value="CATION EFFLUX SYSTEM PROTEIN"/>
    <property type="match status" value="1"/>
</dbReference>
<feature type="transmembrane region" description="Helical" evidence="1">
    <location>
        <begin position="360"/>
        <end position="377"/>
    </location>
</feature>
<gene>
    <name evidence="2" type="ORF">IQ24_00426</name>
</gene>
<feature type="transmembrane region" description="Helical" evidence="1">
    <location>
        <begin position="900"/>
        <end position="920"/>
    </location>
</feature>
<dbReference type="SUPFAM" id="SSF82693">
    <property type="entry name" value="Multidrug efflux transporter AcrB pore domain, PN1, PN2, PC1 and PC2 subdomains"/>
    <property type="match status" value="2"/>
</dbReference>
<proteinExistence type="predicted"/>
<dbReference type="OrthoDB" id="9798415at2"/>
<dbReference type="Gene3D" id="3.30.70.1440">
    <property type="entry name" value="Multidrug efflux transporter AcrB pore domain"/>
    <property type="match status" value="1"/>
</dbReference>
<evidence type="ECO:0000256" key="1">
    <source>
        <dbReference type="SAM" id="Phobius"/>
    </source>
</evidence>
<organism evidence="2 3">
    <name type="scientific">Paracoccus sulfuroxidans</name>
    <dbReference type="NCBI Taxonomy" id="384678"/>
    <lineage>
        <taxon>Bacteria</taxon>
        <taxon>Pseudomonadati</taxon>
        <taxon>Pseudomonadota</taxon>
        <taxon>Alphaproteobacteria</taxon>
        <taxon>Rhodobacterales</taxon>
        <taxon>Paracoccaceae</taxon>
        <taxon>Paracoccus</taxon>
    </lineage>
</organism>
<dbReference type="EMBL" id="VLKU01000001">
    <property type="protein sequence ID" value="TWI38287.1"/>
    <property type="molecule type" value="Genomic_DNA"/>
</dbReference>
<feature type="transmembrane region" description="Helical" evidence="1">
    <location>
        <begin position="960"/>
        <end position="979"/>
    </location>
</feature>
<dbReference type="Gene3D" id="3.30.70.1320">
    <property type="entry name" value="Multidrug efflux transporter AcrB pore domain like"/>
    <property type="match status" value="1"/>
</dbReference>
<dbReference type="Gene3D" id="1.20.1640.10">
    <property type="entry name" value="Multidrug efflux transporter AcrB transmembrane domain"/>
    <property type="match status" value="2"/>
</dbReference>
<feature type="transmembrane region" description="Helical" evidence="1">
    <location>
        <begin position="6"/>
        <end position="29"/>
    </location>
</feature>
<protein>
    <submittedName>
        <fullName evidence="2">Multidrug efflux pump subunit AcrB</fullName>
    </submittedName>
</protein>
<dbReference type="InterPro" id="IPR027463">
    <property type="entry name" value="AcrB_DN_DC_subdom"/>
</dbReference>
<feature type="transmembrane region" description="Helical" evidence="1">
    <location>
        <begin position="527"/>
        <end position="545"/>
    </location>
</feature>
<dbReference type="SUPFAM" id="SSF82714">
    <property type="entry name" value="Multidrug efflux transporter AcrB TolC docking domain, DN and DC subdomains"/>
    <property type="match status" value="2"/>
</dbReference>